<dbReference type="EMBL" id="JACGWK010000866">
    <property type="protein sequence ID" value="KAL0294356.1"/>
    <property type="molecule type" value="Genomic_DNA"/>
</dbReference>
<reference evidence="2" key="1">
    <citation type="submission" date="2020-06" db="EMBL/GenBank/DDBJ databases">
        <authorList>
            <person name="Li T."/>
            <person name="Hu X."/>
            <person name="Zhang T."/>
            <person name="Song X."/>
            <person name="Zhang H."/>
            <person name="Dai N."/>
            <person name="Sheng W."/>
            <person name="Hou X."/>
            <person name="Wei L."/>
        </authorList>
    </citation>
    <scope>NUCLEOTIDE SEQUENCE</scope>
    <source>
        <strain evidence="2">G01</strain>
        <tissue evidence="2">Leaf</tissue>
    </source>
</reference>
<protein>
    <submittedName>
        <fullName evidence="2">Uncharacterized protein</fullName>
    </submittedName>
</protein>
<sequence>MTSSDNEDDNGYFKGNISLHVVAVSTIPPLKQAIGRLDALDPAFDPLSLLATIDPLFCEQLQEFIMDTIKFNAPTLSRQWSNTNIPARKERNPRRSRNKQVSFCCSPARRSCTPPSLPTSRWFPHRLPES</sequence>
<evidence type="ECO:0000256" key="1">
    <source>
        <dbReference type="SAM" id="MobiDB-lite"/>
    </source>
</evidence>
<proteinExistence type="predicted"/>
<feature type="region of interest" description="Disordered" evidence="1">
    <location>
        <begin position="80"/>
        <end position="117"/>
    </location>
</feature>
<accession>A0AAW2JL08</accession>
<reference evidence="2" key="2">
    <citation type="journal article" date="2024" name="Plant">
        <title>Genomic evolution and insights into agronomic trait innovations of Sesamum species.</title>
        <authorList>
            <person name="Miao H."/>
            <person name="Wang L."/>
            <person name="Qu L."/>
            <person name="Liu H."/>
            <person name="Sun Y."/>
            <person name="Le M."/>
            <person name="Wang Q."/>
            <person name="Wei S."/>
            <person name="Zheng Y."/>
            <person name="Lin W."/>
            <person name="Duan Y."/>
            <person name="Cao H."/>
            <person name="Xiong S."/>
            <person name="Wang X."/>
            <person name="Wei L."/>
            <person name="Li C."/>
            <person name="Ma Q."/>
            <person name="Ju M."/>
            <person name="Zhao R."/>
            <person name="Li G."/>
            <person name="Mu C."/>
            <person name="Tian Q."/>
            <person name="Mei H."/>
            <person name="Zhang T."/>
            <person name="Gao T."/>
            <person name="Zhang H."/>
        </authorList>
    </citation>
    <scope>NUCLEOTIDE SEQUENCE</scope>
    <source>
        <strain evidence="2">G01</strain>
    </source>
</reference>
<evidence type="ECO:0000313" key="2">
    <source>
        <dbReference type="EMBL" id="KAL0294356.1"/>
    </source>
</evidence>
<gene>
    <name evidence="2" type="ORF">Sangu_2517700</name>
</gene>
<organism evidence="2">
    <name type="scientific">Sesamum angustifolium</name>
    <dbReference type="NCBI Taxonomy" id="2727405"/>
    <lineage>
        <taxon>Eukaryota</taxon>
        <taxon>Viridiplantae</taxon>
        <taxon>Streptophyta</taxon>
        <taxon>Embryophyta</taxon>
        <taxon>Tracheophyta</taxon>
        <taxon>Spermatophyta</taxon>
        <taxon>Magnoliopsida</taxon>
        <taxon>eudicotyledons</taxon>
        <taxon>Gunneridae</taxon>
        <taxon>Pentapetalae</taxon>
        <taxon>asterids</taxon>
        <taxon>lamiids</taxon>
        <taxon>Lamiales</taxon>
        <taxon>Pedaliaceae</taxon>
        <taxon>Sesamum</taxon>
    </lineage>
</organism>
<name>A0AAW2JL08_9LAMI</name>
<comment type="caution">
    <text evidence="2">The sequence shown here is derived from an EMBL/GenBank/DDBJ whole genome shotgun (WGS) entry which is preliminary data.</text>
</comment>
<dbReference type="AlphaFoldDB" id="A0AAW2JL08"/>